<sequence length="249" mass="27809">MAALLNLSISPQNKSRIVQAGVIPEIINVMNSGSLKACEDGATILLTLSYLSDDVKFLIGSHEGLRPLVYLLREGSERGQKEAVAALFNLCLLPCNIKRAVEVGVVSEIIWLMGQWYYPVRDEALALLNAIVNHHDVLRALEREPLIYYLKEFFSRGSRKNQEDAASVLLQLFSINPRYVEEARELGVGWWLLEVQQYGSDEGKRKASDLLANIATYVGNRTGIKRPRIDHTCEASTSRSKPRPRGGTD</sequence>
<dbReference type="Proteomes" id="UP001172457">
    <property type="component" value="Chromosome 6"/>
</dbReference>
<keyword evidence="5" id="KW-1185">Reference proteome</keyword>
<feature type="compositionally biased region" description="Basic residues" evidence="3">
    <location>
        <begin position="240"/>
        <end position="249"/>
    </location>
</feature>
<dbReference type="PANTHER" id="PTHR23315:SF275">
    <property type="entry name" value="U-BOX DOMAIN-CONTAINING PROTEIN 13"/>
    <property type="match status" value="1"/>
</dbReference>
<dbReference type="InterPro" id="IPR000225">
    <property type="entry name" value="Armadillo"/>
</dbReference>
<dbReference type="InterPro" id="IPR016024">
    <property type="entry name" value="ARM-type_fold"/>
</dbReference>
<dbReference type="SUPFAM" id="SSF48371">
    <property type="entry name" value="ARM repeat"/>
    <property type="match status" value="1"/>
</dbReference>
<name>A0AA38SWE1_9ASTR</name>
<reference evidence="4" key="1">
    <citation type="submission" date="2023-03" db="EMBL/GenBank/DDBJ databases">
        <title>Chromosome-scale reference genome and RAD-based genetic map of yellow starthistle (Centaurea solstitialis) reveal putative structural variation and QTLs associated with invader traits.</title>
        <authorList>
            <person name="Reatini B."/>
            <person name="Cang F.A."/>
            <person name="Jiang Q."/>
            <person name="Mckibben M.T.W."/>
            <person name="Barker M.S."/>
            <person name="Rieseberg L.H."/>
            <person name="Dlugosch K.M."/>
        </authorList>
    </citation>
    <scope>NUCLEOTIDE SEQUENCE</scope>
    <source>
        <strain evidence="4">CAN-66</strain>
        <tissue evidence="4">Leaf</tissue>
    </source>
</reference>
<evidence type="ECO:0000256" key="1">
    <source>
        <dbReference type="ARBA" id="ARBA00022737"/>
    </source>
</evidence>
<dbReference type="SMART" id="SM00185">
    <property type="entry name" value="ARM"/>
    <property type="match status" value="3"/>
</dbReference>
<accession>A0AA38SWE1</accession>
<dbReference type="Gene3D" id="1.25.10.10">
    <property type="entry name" value="Leucine-rich Repeat Variant"/>
    <property type="match status" value="1"/>
</dbReference>
<proteinExistence type="predicted"/>
<keyword evidence="2" id="KW-0833">Ubl conjugation pathway</keyword>
<dbReference type="InterPro" id="IPR011989">
    <property type="entry name" value="ARM-like"/>
</dbReference>
<gene>
    <name evidence="4" type="ORF">OSB04_023347</name>
</gene>
<evidence type="ECO:0000256" key="3">
    <source>
        <dbReference type="SAM" id="MobiDB-lite"/>
    </source>
</evidence>
<organism evidence="4 5">
    <name type="scientific">Centaurea solstitialis</name>
    <name type="common">yellow star-thistle</name>
    <dbReference type="NCBI Taxonomy" id="347529"/>
    <lineage>
        <taxon>Eukaryota</taxon>
        <taxon>Viridiplantae</taxon>
        <taxon>Streptophyta</taxon>
        <taxon>Embryophyta</taxon>
        <taxon>Tracheophyta</taxon>
        <taxon>Spermatophyta</taxon>
        <taxon>Magnoliopsida</taxon>
        <taxon>eudicotyledons</taxon>
        <taxon>Gunneridae</taxon>
        <taxon>Pentapetalae</taxon>
        <taxon>asterids</taxon>
        <taxon>campanulids</taxon>
        <taxon>Asterales</taxon>
        <taxon>Asteraceae</taxon>
        <taxon>Carduoideae</taxon>
        <taxon>Cardueae</taxon>
        <taxon>Centaureinae</taxon>
        <taxon>Centaurea</taxon>
    </lineage>
</organism>
<protein>
    <submittedName>
        <fullName evidence="4">Uncharacterized protein</fullName>
    </submittedName>
</protein>
<feature type="region of interest" description="Disordered" evidence="3">
    <location>
        <begin position="228"/>
        <end position="249"/>
    </location>
</feature>
<keyword evidence="1" id="KW-0677">Repeat</keyword>
<evidence type="ECO:0000313" key="4">
    <source>
        <dbReference type="EMBL" id="KAJ9543640.1"/>
    </source>
</evidence>
<evidence type="ECO:0000313" key="5">
    <source>
        <dbReference type="Proteomes" id="UP001172457"/>
    </source>
</evidence>
<dbReference type="AlphaFoldDB" id="A0AA38SWE1"/>
<dbReference type="PANTHER" id="PTHR23315">
    <property type="entry name" value="U BOX DOMAIN-CONTAINING"/>
    <property type="match status" value="1"/>
</dbReference>
<dbReference type="EMBL" id="JARYMX010000006">
    <property type="protein sequence ID" value="KAJ9543640.1"/>
    <property type="molecule type" value="Genomic_DNA"/>
</dbReference>
<evidence type="ECO:0000256" key="2">
    <source>
        <dbReference type="ARBA" id="ARBA00022786"/>
    </source>
</evidence>
<dbReference type="Pfam" id="PF00514">
    <property type="entry name" value="Arm"/>
    <property type="match status" value="1"/>
</dbReference>
<comment type="caution">
    <text evidence="4">The sequence shown here is derived from an EMBL/GenBank/DDBJ whole genome shotgun (WGS) entry which is preliminary data.</text>
</comment>